<keyword evidence="2 5" id="KW-0812">Transmembrane</keyword>
<feature type="transmembrane region" description="Helical" evidence="5">
    <location>
        <begin position="20"/>
        <end position="38"/>
    </location>
</feature>
<dbReference type="PANTHER" id="PTHR43229:SF2">
    <property type="entry name" value="NODULATION PROTEIN J"/>
    <property type="match status" value="1"/>
</dbReference>
<feature type="transmembrane region" description="Helical" evidence="5">
    <location>
        <begin position="261"/>
        <end position="280"/>
    </location>
</feature>
<name>A0A6N3FQ05_9FIRM</name>
<evidence type="ECO:0000256" key="5">
    <source>
        <dbReference type="SAM" id="Phobius"/>
    </source>
</evidence>
<feature type="transmembrane region" description="Helical" evidence="5">
    <location>
        <begin position="101"/>
        <end position="130"/>
    </location>
</feature>
<evidence type="ECO:0000256" key="2">
    <source>
        <dbReference type="ARBA" id="ARBA00022692"/>
    </source>
</evidence>
<organism evidence="7">
    <name type="scientific">Intestinibacter bartlettii</name>
    <dbReference type="NCBI Taxonomy" id="261299"/>
    <lineage>
        <taxon>Bacteria</taxon>
        <taxon>Bacillati</taxon>
        <taxon>Bacillota</taxon>
        <taxon>Clostridia</taxon>
        <taxon>Peptostreptococcales</taxon>
        <taxon>Peptostreptococcaceae</taxon>
        <taxon>Intestinibacter</taxon>
    </lineage>
</organism>
<evidence type="ECO:0000313" key="7">
    <source>
        <dbReference type="EMBL" id="VYU53906.1"/>
    </source>
</evidence>
<dbReference type="Pfam" id="PF12698">
    <property type="entry name" value="ABC2_membrane_3"/>
    <property type="match status" value="1"/>
</dbReference>
<gene>
    <name evidence="7" type="ORF">IBLFYP30_00504</name>
</gene>
<dbReference type="InterPro" id="IPR047817">
    <property type="entry name" value="ABC2_TM_bact-type"/>
</dbReference>
<evidence type="ECO:0000256" key="3">
    <source>
        <dbReference type="ARBA" id="ARBA00022989"/>
    </source>
</evidence>
<dbReference type="AlphaFoldDB" id="A0A6N3FQ05"/>
<dbReference type="GO" id="GO:0140359">
    <property type="term" value="F:ABC-type transporter activity"/>
    <property type="evidence" value="ECO:0007669"/>
    <property type="project" value="InterPro"/>
</dbReference>
<dbReference type="PANTHER" id="PTHR43229">
    <property type="entry name" value="NODULATION PROTEIN J"/>
    <property type="match status" value="1"/>
</dbReference>
<feature type="transmembrane region" description="Helical" evidence="5">
    <location>
        <begin position="175"/>
        <end position="193"/>
    </location>
</feature>
<evidence type="ECO:0000256" key="1">
    <source>
        <dbReference type="ARBA" id="ARBA00004141"/>
    </source>
</evidence>
<reference evidence="7" key="1">
    <citation type="submission" date="2019-11" db="EMBL/GenBank/DDBJ databases">
        <authorList>
            <person name="Feng L."/>
        </authorList>
    </citation>
    <scope>NUCLEOTIDE SEQUENCE</scope>
    <source>
        <strain evidence="7">IbartlettiiLFYP30</strain>
    </source>
</reference>
<feature type="domain" description="ABC transmembrane type-2" evidence="6">
    <location>
        <begin position="17"/>
        <end position="282"/>
    </location>
</feature>
<dbReference type="InterPro" id="IPR051784">
    <property type="entry name" value="Nod_factor_ABC_transporter"/>
</dbReference>
<feature type="transmembrane region" description="Helical" evidence="5">
    <location>
        <begin position="58"/>
        <end position="80"/>
    </location>
</feature>
<dbReference type="GO" id="GO:0016020">
    <property type="term" value="C:membrane"/>
    <property type="evidence" value="ECO:0007669"/>
    <property type="project" value="UniProtKB-SubCell"/>
</dbReference>
<dbReference type="EMBL" id="CACRUE010000045">
    <property type="protein sequence ID" value="VYU53906.1"/>
    <property type="molecule type" value="Genomic_DNA"/>
</dbReference>
<sequence length="284" mass="31811">MISFVSRNLKVFFRDKTAVFFSLLAVFIVLGLYVFFLGDVWVESFPNIKGVKNLMNCWIMAGLIGVTSVTANMGAFGTMIEDKSKNKIKDFYVSPIKKFKIVGGYIISSFIVGSMMSLLTLIISQIYLAYSGVDVLNFKELIEVFLVILITSLSNSAMILFIVSLFNSEKAFSTASTIVGTLIGFITGIYLPISMLPDSVQIIVKLFPTSHGISILRQIFMKKQMDISFADIPTNYIDEFKESMGVVYYINDKLVSNTTSIFILIASTIIFFFLAVLILYKKKK</sequence>
<comment type="subcellular location">
    <subcellularLocation>
        <location evidence="1">Membrane</location>
        <topology evidence="1">Multi-pass membrane protein</topology>
    </subcellularLocation>
</comment>
<dbReference type="RefSeq" id="WP_156531240.1">
    <property type="nucleotide sequence ID" value="NZ_CACRUE010000045.1"/>
</dbReference>
<accession>A0A6N3FQ05</accession>
<dbReference type="PROSITE" id="PS51012">
    <property type="entry name" value="ABC_TM2"/>
    <property type="match status" value="1"/>
</dbReference>
<protein>
    <submittedName>
        <fullName evidence="7">ABC-2 family transporter protein</fullName>
    </submittedName>
</protein>
<proteinExistence type="predicted"/>
<keyword evidence="3 5" id="KW-1133">Transmembrane helix</keyword>
<feature type="transmembrane region" description="Helical" evidence="5">
    <location>
        <begin position="142"/>
        <end position="163"/>
    </location>
</feature>
<evidence type="ECO:0000259" key="6">
    <source>
        <dbReference type="PROSITE" id="PS51012"/>
    </source>
</evidence>
<dbReference type="InterPro" id="IPR013525">
    <property type="entry name" value="ABC2_TM"/>
</dbReference>
<keyword evidence="4 5" id="KW-0472">Membrane</keyword>
<evidence type="ECO:0000256" key="4">
    <source>
        <dbReference type="ARBA" id="ARBA00023136"/>
    </source>
</evidence>